<protein>
    <submittedName>
        <fullName evidence="2">Uncharacterized protein</fullName>
    </submittedName>
</protein>
<accession>A0A382P510</accession>
<sequence length="88" mass="10375">MTSIISLATNKKHPANSSKFSALTERRVCNDKYRPMKNKKIVGEEKGRKVKTDRKPYAKPSFEENQSLDKETAATYYYYSVYYFYAWI</sequence>
<organism evidence="2">
    <name type="scientific">marine metagenome</name>
    <dbReference type="NCBI Taxonomy" id="408172"/>
    <lineage>
        <taxon>unclassified sequences</taxon>
        <taxon>metagenomes</taxon>
        <taxon>ecological metagenomes</taxon>
    </lineage>
</organism>
<dbReference type="EMBL" id="UINC01104623">
    <property type="protein sequence ID" value="SVC67917.1"/>
    <property type="molecule type" value="Genomic_DNA"/>
</dbReference>
<proteinExistence type="predicted"/>
<evidence type="ECO:0000256" key="1">
    <source>
        <dbReference type="SAM" id="MobiDB-lite"/>
    </source>
</evidence>
<evidence type="ECO:0000313" key="2">
    <source>
        <dbReference type="EMBL" id="SVC67917.1"/>
    </source>
</evidence>
<gene>
    <name evidence="2" type="ORF">METZ01_LOCUS320771</name>
</gene>
<dbReference type="AlphaFoldDB" id="A0A382P510"/>
<name>A0A382P510_9ZZZZ</name>
<reference evidence="2" key="1">
    <citation type="submission" date="2018-05" db="EMBL/GenBank/DDBJ databases">
        <authorList>
            <person name="Lanie J.A."/>
            <person name="Ng W.-L."/>
            <person name="Kazmierczak K.M."/>
            <person name="Andrzejewski T.M."/>
            <person name="Davidsen T.M."/>
            <person name="Wayne K.J."/>
            <person name="Tettelin H."/>
            <person name="Glass J.I."/>
            <person name="Rusch D."/>
            <person name="Podicherti R."/>
            <person name="Tsui H.-C.T."/>
            <person name="Winkler M.E."/>
        </authorList>
    </citation>
    <scope>NUCLEOTIDE SEQUENCE</scope>
</reference>
<feature type="region of interest" description="Disordered" evidence="1">
    <location>
        <begin position="40"/>
        <end position="64"/>
    </location>
</feature>